<comment type="caution">
    <text evidence="9">The sequence shown here is derived from an EMBL/GenBank/DDBJ whole genome shotgun (WGS) entry which is preliminary data.</text>
</comment>
<dbReference type="InterPro" id="IPR002549">
    <property type="entry name" value="AI-2E-like"/>
</dbReference>
<comment type="subcellular location">
    <subcellularLocation>
        <location evidence="1">Cell membrane</location>
        <topology evidence="1">Multi-pass membrane protein</topology>
    </subcellularLocation>
</comment>
<reference evidence="10" key="1">
    <citation type="journal article" date="2019" name="Int. J. Syst. Evol. Microbiol.">
        <title>The Global Catalogue of Microorganisms (GCM) 10K type strain sequencing project: providing services to taxonomists for standard genome sequencing and annotation.</title>
        <authorList>
            <consortium name="The Broad Institute Genomics Platform"/>
            <consortium name="The Broad Institute Genome Sequencing Center for Infectious Disease"/>
            <person name="Wu L."/>
            <person name="Ma J."/>
        </authorList>
    </citation>
    <scope>NUCLEOTIDE SEQUENCE [LARGE SCALE GENOMIC DNA]</scope>
    <source>
        <strain evidence="10">CECT 7706</strain>
    </source>
</reference>
<feature type="transmembrane region" description="Helical" evidence="8">
    <location>
        <begin position="301"/>
        <end position="328"/>
    </location>
</feature>
<dbReference type="RefSeq" id="WP_163386271.1">
    <property type="nucleotide sequence ID" value="NZ_JAUFQS010000026.1"/>
</dbReference>
<evidence type="ECO:0000256" key="6">
    <source>
        <dbReference type="ARBA" id="ARBA00022989"/>
    </source>
</evidence>
<evidence type="ECO:0000256" key="7">
    <source>
        <dbReference type="ARBA" id="ARBA00023136"/>
    </source>
</evidence>
<dbReference type="EMBL" id="JAUFQS010000026">
    <property type="protein sequence ID" value="MDN3689377.1"/>
    <property type="molecule type" value="Genomic_DNA"/>
</dbReference>
<comment type="similarity">
    <text evidence="2">Belongs to the autoinducer-2 exporter (AI-2E) (TC 2.A.86) family.</text>
</comment>
<feature type="transmembrane region" description="Helical" evidence="8">
    <location>
        <begin position="62"/>
        <end position="84"/>
    </location>
</feature>
<keyword evidence="10" id="KW-1185">Reference proteome</keyword>
<feature type="transmembrane region" description="Helical" evidence="8">
    <location>
        <begin position="264"/>
        <end position="281"/>
    </location>
</feature>
<evidence type="ECO:0000256" key="1">
    <source>
        <dbReference type="ARBA" id="ARBA00004651"/>
    </source>
</evidence>
<evidence type="ECO:0000256" key="2">
    <source>
        <dbReference type="ARBA" id="ARBA00009773"/>
    </source>
</evidence>
<accession>A0ABT8CB59</accession>
<feature type="transmembrane region" description="Helical" evidence="8">
    <location>
        <begin position="12"/>
        <end position="28"/>
    </location>
</feature>
<feature type="transmembrane region" description="Helical" evidence="8">
    <location>
        <begin position="34"/>
        <end position="50"/>
    </location>
</feature>
<sequence>MTTIKLPGHLKALTILLLLIVIVFILIVGRSLLIPLMLGGYISMLLIPACNWMETKRFPRPLAALVALLTSLSVIIGLIVLVILQVRSFSKDFEDVSGRLNSYLADLDQMATEVFGANLGIKNGLDKSQILDLVESNSETVSNFLLSTIGSLSGVVLLPVFIFFLLLYRDHLAIFITKFFKPEEVEDVRSNIRGLRKVVQYYIIGLVKVMGILAVLNTAALYGIGVKHALFFGLFAALLNVIPYLGPFLGAILPFIFSFLTMDGLIYPLMVVISFTVIQMIESNFLTPKIVGGNVNLNALMTFLGLLIGGAIWGVIGMILIIPTLAILKRIFELKDSTKPYAYLFGEEEIKPVLKRK</sequence>
<evidence type="ECO:0000256" key="8">
    <source>
        <dbReference type="SAM" id="Phobius"/>
    </source>
</evidence>
<protein>
    <submittedName>
        <fullName evidence="9">AI-2E family transporter</fullName>
    </submittedName>
</protein>
<keyword evidence="3" id="KW-0813">Transport</keyword>
<dbReference type="Pfam" id="PF01594">
    <property type="entry name" value="AI-2E_transport"/>
    <property type="match status" value="1"/>
</dbReference>
<keyword evidence="5 8" id="KW-0812">Transmembrane</keyword>
<dbReference type="Proteomes" id="UP001236663">
    <property type="component" value="Unassembled WGS sequence"/>
</dbReference>
<feature type="transmembrane region" description="Helical" evidence="8">
    <location>
        <begin position="230"/>
        <end position="257"/>
    </location>
</feature>
<keyword evidence="4" id="KW-1003">Cell membrane</keyword>
<gene>
    <name evidence="9" type="ORF">QWZ15_16200</name>
</gene>
<keyword evidence="6 8" id="KW-1133">Transmembrane helix</keyword>
<evidence type="ECO:0000256" key="4">
    <source>
        <dbReference type="ARBA" id="ARBA00022475"/>
    </source>
</evidence>
<evidence type="ECO:0000256" key="3">
    <source>
        <dbReference type="ARBA" id="ARBA00022448"/>
    </source>
</evidence>
<evidence type="ECO:0000313" key="10">
    <source>
        <dbReference type="Proteomes" id="UP001236663"/>
    </source>
</evidence>
<evidence type="ECO:0000313" key="9">
    <source>
        <dbReference type="EMBL" id="MDN3689377.1"/>
    </source>
</evidence>
<dbReference type="PANTHER" id="PTHR21716:SF53">
    <property type="entry name" value="PERMEASE PERM-RELATED"/>
    <property type="match status" value="1"/>
</dbReference>
<evidence type="ECO:0000256" key="5">
    <source>
        <dbReference type="ARBA" id="ARBA00022692"/>
    </source>
</evidence>
<dbReference type="PANTHER" id="PTHR21716">
    <property type="entry name" value="TRANSMEMBRANE PROTEIN"/>
    <property type="match status" value="1"/>
</dbReference>
<proteinExistence type="inferred from homology"/>
<organism evidence="9 10">
    <name type="scientific">Cyclobacterium jeungdonense</name>
    <dbReference type="NCBI Taxonomy" id="708087"/>
    <lineage>
        <taxon>Bacteria</taxon>
        <taxon>Pseudomonadati</taxon>
        <taxon>Bacteroidota</taxon>
        <taxon>Cytophagia</taxon>
        <taxon>Cytophagales</taxon>
        <taxon>Cyclobacteriaceae</taxon>
        <taxon>Cyclobacterium</taxon>
    </lineage>
</organism>
<feature type="transmembrane region" description="Helical" evidence="8">
    <location>
        <begin position="144"/>
        <end position="168"/>
    </location>
</feature>
<keyword evidence="7 8" id="KW-0472">Membrane</keyword>
<feature type="transmembrane region" description="Helical" evidence="8">
    <location>
        <begin position="199"/>
        <end position="224"/>
    </location>
</feature>
<name>A0ABT8CB59_9BACT</name>